<dbReference type="SUPFAM" id="SSF46785">
    <property type="entry name" value="Winged helix' DNA-binding domain"/>
    <property type="match status" value="1"/>
</dbReference>
<name>A0ABT1T1C4_9SPHI</name>
<evidence type="ECO:0000256" key="4">
    <source>
        <dbReference type="ARBA" id="ARBA00023125"/>
    </source>
</evidence>
<keyword evidence="7" id="KW-0032">Aminotransferase</keyword>
<organism evidence="7 8">
    <name type="scientific">Mucilaginibacter aquariorum</name>
    <dbReference type="NCBI Taxonomy" id="2967225"/>
    <lineage>
        <taxon>Bacteria</taxon>
        <taxon>Pseudomonadati</taxon>
        <taxon>Bacteroidota</taxon>
        <taxon>Sphingobacteriia</taxon>
        <taxon>Sphingobacteriales</taxon>
        <taxon>Sphingobacteriaceae</taxon>
        <taxon>Mucilaginibacter</taxon>
    </lineage>
</organism>
<dbReference type="InterPro" id="IPR015424">
    <property type="entry name" value="PyrdxlP-dep_Trfase"/>
</dbReference>
<feature type="domain" description="HTH gntR-type" evidence="6">
    <location>
        <begin position="16"/>
        <end position="84"/>
    </location>
</feature>
<evidence type="ECO:0000256" key="3">
    <source>
        <dbReference type="ARBA" id="ARBA00023015"/>
    </source>
</evidence>
<evidence type="ECO:0000313" key="8">
    <source>
        <dbReference type="Proteomes" id="UP001204376"/>
    </source>
</evidence>
<evidence type="ECO:0000313" key="7">
    <source>
        <dbReference type="EMBL" id="MCQ6958398.1"/>
    </source>
</evidence>
<keyword evidence="7" id="KW-0548">Nucleotidyltransferase</keyword>
<evidence type="ECO:0000259" key="6">
    <source>
        <dbReference type="PROSITE" id="PS50949"/>
    </source>
</evidence>
<comment type="caution">
    <text evidence="7">The sequence shown here is derived from an EMBL/GenBank/DDBJ whole genome shotgun (WGS) entry which is preliminary data.</text>
</comment>
<dbReference type="Gene3D" id="1.10.10.10">
    <property type="entry name" value="Winged helix-like DNA-binding domain superfamily/Winged helix DNA-binding domain"/>
    <property type="match status" value="1"/>
</dbReference>
<keyword evidence="2" id="KW-0663">Pyridoxal phosphate</keyword>
<dbReference type="PANTHER" id="PTHR46577">
    <property type="entry name" value="HTH-TYPE TRANSCRIPTIONAL REGULATORY PROTEIN GABR"/>
    <property type="match status" value="1"/>
</dbReference>
<dbReference type="InterPro" id="IPR000524">
    <property type="entry name" value="Tscrpt_reg_HTH_GntR"/>
</dbReference>
<dbReference type="EMBL" id="JANHOH010000001">
    <property type="protein sequence ID" value="MCQ6958398.1"/>
    <property type="molecule type" value="Genomic_DNA"/>
</dbReference>
<dbReference type="InterPro" id="IPR036388">
    <property type="entry name" value="WH-like_DNA-bd_sf"/>
</dbReference>
<keyword evidence="5" id="KW-0804">Transcription</keyword>
<gene>
    <name evidence="7" type="ORF">NPE20_10530</name>
</gene>
<keyword evidence="3" id="KW-0805">Transcription regulation</keyword>
<protein>
    <submittedName>
        <fullName evidence="7">PLP-dependent aminotransferase family protein</fullName>
    </submittedName>
</protein>
<keyword evidence="7" id="KW-0808">Transferase</keyword>
<dbReference type="Gene3D" id="3.40.640.10">
    <property type="entry name" value="Type I PLP-dependent aspartate aminotransferase-like (Major domain)"/>
    <property type="match status" value="1"/>
</dbReference>
<dbReference type="PROSITE" id="PS50949">
    <property type="entry name" value="HTH_GNTR"/>
    <property type="match status" value="1"/>
</dbReference>
<evidence type="ECO:0000256" key="5">
    <source>
        <dbReference type="ARBA" id="ARBA00023163"/>
    </source>
</evidence>
<dbReference type="GO" id="GO:0008483">
    <property type="term" value="F:transaminase activity"/>
    <property type="evidence" value="ECO:0007669"/>
    <property type="project" value="UniProtKB-KW"/>
</dbReference>
<dbReference type="CDD" id="cd07377">
    <property type="entry name" value="WHTH_GntR"/>
    <property type="match status" value="1"/>
</dbReference>
<accession>A0ABT1T1C4</accession>
<dbReference type="CDD" id="cd00609">
    <property type="entry name" value="AAT_like"/>
    <property type="match status" value="1"/>
</dbReference>
<evidence type="ECO:0000256" key="1">
    <source>
        <dbReference type="ARBA" id="ARBA00005384"/>
    </source>
</evidence>
<dbReference type="GO" id="GO:0016779">
    <property type="term" value="F:nucleotidyltransferase activity"/>
    <property type="evidence" value="ECO:0007669"/>
    <property type="project" value="UniProtKB-KW"/>
</dbReference>
<dbReference type="SUPFAM" id="SSF53383">
    <property type="entry name" value="PLP-dependent transferases"/>
    <property type="match status" value="1"/>
</dbReference>
<dbReference type="RefSeq" id="WP_256538572.1">
    <property type="nucleotide sequence ID" value="NZ_JANHOH010000001.1"/>
</dbReference>
<dbReference type="Proteomes" id="UP001204376">
    <property type="component" value="Unassembled WGS sequence"/>
</dbReference>
<evidence type="ECO:0000256" key="2">
    <source>
        <dbReference type="ARBA" id="ARBA00022898"/>
    </source>
</evidence>
<dbReference type="InterPro" id="IPR036390">
    <property type="entry name" value="WH_DNA-bd_sf"/>
</dbReference>
<dbReference type="InterPro" id="IPR004839">
    <property type="entry name" value="Aminotransferase_I/II_large"/>
</dbReference>
<dbReference type="InterPro" id="IPR051446">
    <property type="entry name" value="HTH_trans_reg/aminotransferase"/>
</dbReference>
<dbReference type="InterPro" id="IPR015421">
    <property type="entry name" value="PyrdxlP-dep_Trfase_major"/>
</dbReference>
<dbReference type="Pfam" id="PF00392">
    <property type="entry name" value="GntR"/>
    <property type="match status" value="1"/>
</dbReference>
<keyword evidence="4" id="KW-0238">DNA-binding</keyword>
<dbReference type="Pfam" id="PF00155">
    <property type="entry name" value="Aminotran_1_2"/>
    <property type="match status" value="1"/>
</dbReference>
<sequence>MLPYKTLIKLNRKSGVALYVQLCSSFISLITDGTHQPTDVLPSSRILGQLLGINRNTAKMAYEELISQGWAESIPRKGIFVLAKLPVLSRKKIMALDGVYYSKGPAFAWNNPFEEKLVSKNVQKTFLAIDEGFPDVRLTPVDLLMREYRSISKKIQGKNFLRYGFPQGSERLRNALCRYLSETRGLTVQPENILITKGSQMGIYLSAQLLTTKYDTIAVGDLNYRSADEIFKYAGARLLRIPIDDQGMNVDILEEALKHKSIKAVYLIPHHHFPTTVTMSMERRLKLLNLAKTYRFAIIEDDYDFDFHYDNKPFVPLASIDHNHNVIYIGSISKTFAPALRMGFLIAEPGFVTAACSLRQLIDKQGDSLLEEAFSLLYENGEMERHFRKSLRIYKERRDLFCQILQSNFKDVISFKKPEGGLAVWSIFDNSIDLKHLSKKLGDKGLRIADGTFYHNESVIPNGLRLGFASLTEKEIEQVLDLLRLALDHCNDHKRQ</sequence>
<comment type="similarity">
    <text evidence="1">In the C-terminal section; belongs to the class-I pyridoxal-phosphate-dependent aminotransferase family.</text>
</comment>
<keyword evidence="8" id="KW-1185">Reference proteome</keyword>
<reference evidence="7 8" key="1">
    <citation type="submission" date="2022-07" db="EMBL/GenBank/DDBJ databases">
        <title>Mucilaginibacter sp. JC4.</title>
        <authorList>
            <person name="Le V."/>
            <person name="Ko S.-R."/>
            <person name="Ahn C.-Y."/>
            <person name="Oh H.-M."/>
        </authorList>
    </citation>
    <scope>NUCLEOTIDE SEQUENCE [LARGE SCALE GENOMIC DNA]</scope>
    <source>
        <strain evidence="7 8">JC4</strain>
    </source>
</reference>
<dbReference type="PANTHER" id="PTHR46577:SF1">
    <property type="entry name" value="HTH-TYPE TRANSCRIPTIONAL REGULATORY PROTEIN GABR"/>
    <property type="match status" value="1"/>
</dbReference>
<proteinExistence type="inferred from homology"/>